<dbReference type="STRING" id="1806994.A0A507C9T1"/>
<dbReference type="RefSeq" id="XP_031028054.1">
    <property type="nucleotide sequence ID" value="XM_031166251.1"/>
</dbReference>
<comment type="subcellular location">
    <subcellularLocation>
        <location evidence="2">Golgi apparatus</location>
    </subcellularLocation>
    <subcellularLocation>
        <location evidence="1">Membrane</location>
        <topology evidence="1">Multi-pass membrane protein</topology>
    </subcellularLocation>
</comment>
<dbReference type="EMBL" id="QEAO01000001">
    <property type="protein sequence ID" value="TPX38340.1"/>
    <property type="molecule type" value="Genomic_DNA"/>
</dbReference>
<evidence type="ECO:0000256" key="8">
    <source>
        <dbReference type="ARBA" id="ARBA00023136"/>
    </source>
</evidence>
<dbReference type="PANTHER" id="PTHR10766">
    <property type="entry name" value="TRANSMEMBRANE 9 SUPERFAMILY PROTEIN"/>
    <property type="match status" value="1"/>
</dbReference>
<keyword evidence="5" id="KW-0732">Signal</keyword>
<dbReference type="PANTHER" id="PTHR10766:SF55">
    <property type="entry name" value="TRANSMEMBRANE 9 SUPERFAMILY MEMBER 4"/>
    <property type="match status" value="1"/>
</dbReference>
<organism evidence="10 11">
    <name type="scientific">Synchytrium microbalum</name>
    <dbReference type="NCBI Taxonomy" id="1806994"/>
    <lineage>
        <taxon>Eukaryota</taxon>
        <taxon>Fungi</taxon>
        <taxon>Fungi incertae sedis</taxon>
        <taxon>Chytridiomycota</taxon>
        <taxon>Chytridiomycota incertae sedis</taxon>
        <taxon>Chytridiomycetes</taxon>
        <taxon>Synchytriales</taxon>
        <taxon>Synchytriaceae</taxon>
        <taxon>Synchytrium</taxon>
    </lineage>
</organism>
<evidence type="ECO:0000313" key="11">
    <source>
        <dbReference type="Proteomes" id="UP000319731"/>
    </source>
</evidence>
<accession>A0A507C9T1</accession>
<evidence type="ECO:0000313" key="10">
    <source>
        <dbReference type="EMBL" id="TPX38340.1"/>
    </source>
</evidence>
<dbReference type="Proteomes" id="UP000319731">
    <property type="component" value="Unassembled WGS sequence"/>
</dbReference>
<keyword evidence="8 9" id="KW-0472">Membrane</keyword>
<evidence type="ECO:0000256" key="9">
    <source>
        <dbReference type="RuleBase" id="RU363079"/>
    </source>
</evidence>
<dbReference type="InterPro" id="IPR004240">
    <property type="entry name" value="EMP70"/>
</dbReference>
<evidence type="ECO:0000256" key="4">
    <source>
        <dbReference type="ARBA" id="ARBA00022692"/>
    </source>
</evidence>
<dbReference type="GO" id="GO:0005794">
    <property type="term" value="C:Golgi apparatus"/>
    <property type="evidence" value="ECO:0007669"/>
    <property type="project" value="UniProtKB-SubCell"/>
</dbReference>
<feature type="transmembrane region" description="Helical" evidence="9">
    <location>
        <begin position="555"/>
        <end position="584"/>
    </location>
</feature>
<reference evidence="10 11" key="1">
    <citation type="journal article" date="2019" name="Sci. Rep.">
        <title>Comparative genomics of chytrid fungi reveal insights into the obligate biotrophic and pathogenic lifestyle of Synchytrium endobioticum.</title>
        <authorList>
            <person name="van de Vossenberg B.T.L.H."/>
            <person name="Warris S."/>
            <person name="Nguyen H.D.T."/>
            <person name="van Gent-Pelzer M.P.E."/>
            <person name="Joly D.L."/>
            <person name="van de Geest H.C."/>
            <person name="Bonants P.J.M."/>
            <person name="Smith D.S."/>
            <person name="Levesque C.A."/>
            <person name="van der Lee T.A.J."/>
        </authorList>
    </citation>
    <scope>NUCLEOTIDE SEQUENCE [LARGE SCALE GENOMIC DNA]</scope>
    <source>
        <strain evidence="10 11">JEL517</strain>
    </source>
</reference>
<evidence type="ECO:0000256" key="1">
    <source>
        <dbReference type="ARBA" id="ARBA00004141"/>
    </source>
</evidence>
<feature type="transmembrane region" description="Helical" evidence="9">
    <location>
        <begin position="375"/>
        <end position="395"/>
    </location>
</feature>
<evidence type="ECO:0000256" key="7">
    <source>
        <dbReference type="ARBA" id="ARBA00023034"/>
    </source>
</evidence>
<keyword evidence="6 9" id="KW-1133">Transmembrane helix</keyword>
<keyword evidence="7" id="KW-0333">Golgi apparatus</keyword>
<evidence type="ECO:0000256" key="6">
    <source>
        <dbReference type="ARBA" id="ARBA00022989"/>
    </source>
</evidence>
<evidence type="ECO:0000256" key="5">
    <source>
        <dbReference type="ARBA" id="ARBA00022729"/>
    </source>
</evidence>
<feature type="transmembrane region" description="Helical" evidence="9">
    <location>
        <begin position="451"/>
        <end position="473"/>
    </location>
</feature>
<comment type="similarity">
    <text evidence="3 9">Belongs to the nonaspanin (TM9SF) (TC 9.A.2) family.</text>
</comment>
<comment type="caution">
    <text evidence="10">The sequence shown here is derived from an EMBL/GenBank/DDBJ whole genome shotgun (WGS) entry which is preliminary data.</text>
</comment>
<dbReference type="OrthoDB" id="1666796at2759"/>
<dbReference type="GO" id="GO:0072657">
    <property type="term" value="P:protein localization to membrane"/>
    <property type="evidence" value="ECO:0007669"/>
    <property type="project" value="TreeGrafter"/>
</dbReference>
<name>A0A507C9T1_9FUNG</name>
<keyword evidence="4 9" id="KW-0812">Transmembrane</keyword>
<feature type="transmembrane region" description="Helical" evidence="9">
    <location>
        <begin position="522"/>
        <end position="543"/>
    </location>
</feature>
<feature type="transmembrane region" description="Helical" evidence="9">
    <location>
        <begin position="407"/>
        <end position="430"/>
    </location>
</feature>
<dbReference type="Pfam" id="PF02990">
    <property type="entry name" value="EMP70"/>
    <property type="match status" value="1"/>
</dbReference>
<dbReference type="GeneID" id="42001548"/>
<proteinExistence type="inferred from homology"/>
<feature type="transmembrane region" description="Helical" evidence="9">
    <location>
        <begin position="236"/>
        <end position="260"/>
    </location>
</feature>
<evidence type="ECO:0000256" key="3">
    <source>
        <dbReference type="ARBA" id="ARBA00005227"/>
    </source>
</evidence>
<evidence type="ECO:0000256" key="2">
    <source>
        <dbReference type="ARBA" id="ARBA00004555"/>
    </source>
</evidence>
<feature type="transmembrane region" description="Helical" evidence="9">
    <location>
        <begin position="485"/>
        <end position="510"/>
    </location>
</feature>
<keyword evidence="11" id="KW-1185">Reference proteome</keyword>
<protein>
    <recommendedName>
        <fullName evidence="9">Transmembrane 9 superfamily member</fullName>
    </recommendedName>
</protein>
<dbReference type="AlphaFoldDB" id="A0A507C9T1"/>
<feature type="transmembrane region" description="Helical" evidence="9">
    <location>
        <begin position="334"/>
        <end position="354"/>
    </location>
</feature>
<gene>
    <name evidence="10" type="ORF">SmJEL517_g00321</name>
</gene>
<feature type="transmembrane region" description="Helical" evidence="9">
    <location>
        <begin position="301"/>
        <end position="328"/>
    </location>
</feature>
<sequence length="594" mass="67499">MGVKSSSPTAVLVLVALPIPLYVNKIFSEKTQLPQAYSELPFVCTPSSGWKHKLLNLGEVLRGDRIMNSDFIIESNVPSPCKVLCTQSVNKEAADQAKDLVTNFYNVEWILDDLPGATKVIDSTSRKTYDIGFPLGFFDDKSGKAELNTHFDFKILYERKKKSDDKLIVGFEVSPRSVKLSDKKCPQDIRTVSETVDLNDSLTEITYTYSVTWEEETEVKWGDRWSLYMSTNDPQIHWYSIINSIIILLFLTAMVAIILLRTLNRDIAIYNEEDLKEEPEDTTGWKLLHGDVFRPPRLAGLLAPLLGTGMQLLLAMAAVVGLSMLGILNPAFRGGLVSFALFFFTFMGTFAGYFSARMFKAFKGTSWQKNAMLTALLCPGIVFVVVFLMNLLIWSRHASTAIPFGTFFALTAMWFGISLPLVYIGAYFGNRKQAIEHPVRTNQIPRQIPDQVCVMIAGLIPFAVIFLELFFILKSVWQAEQFYYMFGFLGVVFLLLVITCIEITIVIVYFQLSSEDYTWHWRAWLVSSASAVYIFMYSVYYYYTRLEITDFVSSMVYFTYCALCGFAFWLATGTIGFITTYLFVRKMYASIKID</sequence>
<dbReference type="GO" id="GO:0016020">
    <property type="term" value="C:membrane"/>
    <property type="evidence" value="ECO:0007669"/>
    <property type="project" value="UniProtKB-SubCell"/>
</dbReference>